<evidence type="ECO:0000313" key="1">
    <source>
        <dbReference type="EMBL" id="KAI3772046.1"/>
    </source>
</evidence>
<proteinExistence type="predicted"/>
<gene>
    <name evidence="1" type="ORF">L6452_03220</name>
</gene>
<dbReference type="EMBL" id="CM042047">
    <property type="protein sequence ID" value="KAI3772046.1"/>
    <property type="molecule type" value="Genomic_DNA"/>
</dbReference>
<reference evidence="1 2" key="2">
    <citation type="journal article" date="2022" name="Mol. Ecol. Resour.">
        <title>The genomes of chicory, endive, great burdock and yacon provide insights into Asteraceae paleo-polyploidization history and plant inulin production.</title>
        <authorList>
            <person name="Fan W."/>
            <person name="Wang S."/>
            <person name="Wang H."/>
            <person name="Wang A."/>
            <person name="Jiang F."/>
            <person name="Liu H."/>
            <person name="Zhao H."/>
            <person name="Xu D."/>
            <person name="Zhang Y."/>
        </authorList>
    </citation>
    <scope>NUCLEOTIDE SEQUENCE [LARGE SCALE GENOMIC DNA]</scope>
    <source>
        <strain evidence="2">cv. Niubang</strain>
    </source>
</reference>
<dbReference type="Proteomes" id="UP001055879">
    <property type="component" value="Linkage Group LG01"/>
</dbReference>
<evidence type="ECO:0000313" key="2">
    <source>
        <dbReference type="Proteomes" id="UP001055879"/>
    </source>
</evidence>
<protein>
    <submittedName>
        <fullName evidence="1">Uncharacterized protein</fullName>
    </submittedName>
</protein>
<organism evidence="1 2">
    <name type="scientific">Arctium lappa</name>
    <name type="common">Greater burdock</name>
    <name type="synonym">Lappa major</name>
    <dbReference type="NCBI Taxonomy" id="4217"/>
    <lineage>
        <taxon>Eukaryota</taxon>
        <taxon>Viridiplantae</taxon>
        <taxon>Streptophyta</taxon>
        <taxon>Embryophyta</taxon>
        <taxon>Tracheophyta</taxon>
        <taxon>Spermatophyta</taxon>
        <taxon>Magnoliopsida</taxon>
        <taxon>eudicotyledons</taxon>
        <taxon>Gunneridae</taxon>
        <taxon>Pentapetalae</taxon>
        <taxon>asterids</taxon>
        <taxon>campanulids</taxon>
        <taxon>Asterales</taxon>
        <taxon>Asteraceae</taxon>
        <taxon>Carduoideae</taxon>
        <taxon>Cardueae</taxon>
        <taxon>Arctiinae</taxon>
        <taxon>Arctium</taxon>
    </lineage>
</organism>
<comment type="caution">
    <text evidence="1">The sequence shown here is derived from an EMBL/GenBank/DDBJ whole genome shotgun (WGS) entry which is preliminary data.</text>
</comment>
<keyword evidence="2" id="KW-1185">Reference proteome</keyword>
<reference evidence="2" key="1">
    <citation type="journal article" date="2022" name="Mol. Ecol. Resour.">
        <title>The genomes of chicory, endive, great burdock and yacon provide insights into Asteraceae palaeo-polyploidization history and plant inulin production.</title>
        <authorList>
            <person name="Fan W."/>
            <person name="Wang S."/>
            <person name="Wang H."/>
            <person name="Wang A."/>
            <person name="Jiang F."/>
            <person name="Liu H."/>
            <person name="Zhao H."/>
            <person name="Xu D."/>
            <person name="Zhang Y."/>
        </authorList>
    </citation>
    <scope>NUCLEOTIDE SEQUENCE [LARGE SCALE GENOMIC DNA]</scope>
    <source>
        <strain evidence="2">cv. Niubang</strain>
    </source>
</reference>
<sequence>MAIGGRNDLLDVHTGININGCLQPKSAHQRYVHPSFSPSYLPSFFITFEKPYKYITLHIFYLHINQTQKHTLILSELTWLAFLLFPRSLVFQLVSTSYLYSLLHLSLLISTMNLISLGVTAVVKYSTPTS</sequence>
<accession>A0ACB9FMV1</accession>
<name>A0ACB9FMV1_ARCLA</name>